<feature type="region of interest" description="Disordered" evidence="2">
    <location>
        <begin position="1"/>
        <end position="33"/>
    </location>
</feature>
<keyword evidence="4" id="KW-1185">Reference proteome</keyword>
<dbReference type="AlphaFoldDB" id="K0T9Z3"/>
<sequence length="1000" mass="109102">MDGVQGNKRLKTASGASGGEDGGDGARIGPLESENRALRSEVTHLRSEKALPWEQLQRLQGSHDVLPVVASTPTVNLSRLSESLVTQIASFVGASRELLNLALTCKSFGWQQPDSSRNWSLAEDVARQAVSSGLNDIKGVRTTLPQYARGAATWLSILHESETPLKFDKLLGRGVEHHEKRSSVRATDSASGTTAASNYVMDDGTFTGTAFASNYVMDSGIHYAEFQIAAGHPWIGIVRPLPNLDPDRYSYDGYFTFFYRPLYDDFLAERTDEWGSGNVHVCQYNSMSGRMSWTNWDGQGEYMAEWDGIEGCETATDHTIGMLLNLNEGMDGHPPQQSSDDTPPPDDRLDEDAPAATDASSTSRTAPRRGRRKGWRKDKGKDTSSTRDPPRRSKRMSRGAGGRSAESTGFTRFHAAFLATRTSEWGSGNVHACQYHSLTGRMGWTNWEAGPSELEDWEGIESCMNGGTIGMRLDLNEGTLAVYKNNHRLGVMKEGLSRSYCWCATIVGHGCWPLDELHGCTLAEKSASEATTPSMFVFGSAAKADADSGGGGGGGREKASSTTDDAPSFTFDVSSLPAVTATPTANGDNAPAAAEGFKFNVRPFQPAAAAVEGGDTIPLFGIPFKSRQEIRAGVKTQTKPEEKIGLPTTMNDDHGNKSLQTDVRNDELESENRALRSEVTRLRSENALLREQLLQLQGGHDVMPVVVPAPTPIVNLSRLDPSLVTQIASFVLTSRELFNLALTCKSFGWQQPDASPNLSLAEEVAQLAVRSGQNDIEGVRITLPHYARGKTTWLSILSEYENPLKFDTLLGRGIEHSSNDRTSVHRTDSFYSTAVARIYVMDSGIHYSEFHITGGNPPRISIVRPLPNLDPARYADGHFSFFRKKFYADFLAERTGEWGSGNVHACQYNSLTGRMSWTNWDREGGGEVPWGGMEYCSTGDTIGMRLDLNEGTLTVYINNRRLGVMKDGLSGSYCWCASILAEGSIAINRGAPPMANLETN</sequence>
<dbReference type="Gene3D" id="2.60.120.920">
    <property type="match status" value="2"/>
</dbReference>
<accession>K0T9Z3</accession>
<comment type="caution">
    <text evidence="3">The sequence shown here is derived from an EMBL/GenBank/DDBJ whole genome shotgun (WGS) entry which is preliminary data.</text>
</comment>
<feature type="compositionally biased region" description="Low complexity" evidence="2">
    <location>
        <begin position="354"/>
        <end position="365"/>
    </location>
</feature>
<reference evidence="3 4" key="1">
    <citation type="journal article" date="2012" name="Genome Biol.">
        <title>Genome and low-iron response of an oceanic diatom adapted to chronic iron limitation.</title>
        <authorList>
            <person name="Lommer M."/>
            <person name="Specht M."/>
            <person name="Roy A.S."/>
            <person name="Kraemer L."/>
            <person name="Andreson R."/>
            <person name="Gutowska M.A."/>
            <person name="Wolf J."/>
            <person name="Bergner S.V."/>
            <person name="Schilhabel M.B."/>
            <person name="Klostermeier U.C."/>
            <person name="Beiko R.G."/>
            <person name="Rosenstiel P."/>
            <person name="Hippler M."/>
            <person name="Laroche J."/>
        </authorList>
    </citation>
    <scope>NUCLEOTIDE SEQUENCE [LARGE SCALE GENOMIC DNA]</scope>
    <source>
        <strain evidence="3 4">CCMP1005</strain>
    </source>
</reference>
<dbReference type="Proteomes" id="UP000266841">
    <property type="component" value="Unassembled WGS sequence"/>
</dbReference>
<evidence type="ECO:0000256" key="2">
    <source>
        <dbReference type="SAM" id="MobiDB-lite"/>
    </source>
</evidence>
<evidence type="ECO:0000256" key="1">
    <source>
        <dbReference type="SAM" id="Coils"/>
    </source>
</evidence>
<feature type="compositionally biased region" description="Basic and acidic residues" evidence="2">
    <location>
        <begin position="377"/>
        <end position="391"/>
    </location>
</feature>
<feature type="region of interest" description="Disordered" evidence="2">
    <location>
        <begin position="545"/>
        <end position="568"/>
    </location>
</feature>
<evidence type="ECO:0000313" key="3">
    <source>
        <dbReference type="EMBL" id="EJK73929.1"/>
    </source>
</evidence>
<organism evidence="3 4">
    <name type="scientific">Thalassiosira oceanica</name>
    <name type="common">Marine diatom</name>
    <dbReference type="NCBI Taxonomy" id="159749"/>
    <lineage>
        <taxon>Eukaryota</taxon>
        <taxon>Sar</taxon>
        <taxon>Stramenopiles</taxon>
        <taxon>Ochrophyta</taxon>
        <taxon>Bacillariophyta</taxon>
        <taxon>Coscinodiscophyceae</taxon>
        <taxon>Thalassiosirophycidae</taxon>
        <taxon>Thalassiosirales</taxon>
        <taxon>Thalassiosiraceae</taxon>
        <taxon>Thalassiosira</taxon>
    </lineage>
</organism>
<feature type="compositionally biased region" description="Basic residues" evidence="2">
    <location>
        <begin position="366"/>
        <end position="376"/>
    </location>
</feature>
<evidence type="ECO:0008006" key="5">
    <source>
        <dbReference type="Google" id="ProtNLM"/>
    </source>
</evidence>
<dbReference type="InterPro" id="IPR043136">
    <property type="entry name" value="B30.2/SPRY_sf"/>
</dbReference>
<proteinExistence type="predicted"/>
<feature type="region of interest" description="Disordered" evidence="2">
    <location>
        <begin position="325"/>
        <end position="406"/>
    </location>
</feature>
<dbReference type="OrthoDB" id="77405at2759"/>
<dbReference type="InterPro" id="IPR013320">
    <property type="entry name" value="ConA-like_dom_sf"/>
</dbReference>
<dbReference type="EMBL" id="AGNL01004095">
    <property type="protein sequence ID" value="EJK73929.1"/>
    <property type="molecule type" value="Genomic_DNA"/>
</dbReference>
<feature type="coiled-coil region" evidence="1">
    <location>
        <begin position="665"/>
        <end position="692"/>
    </location>
</feature>
<gene>
    <name evidence="3" type="ORF">THAOC_04425</name>
</gene>
<evidence type="ECO:0000313" key="4">
    <source>
        <dbReference type="Proteomes" id="UP000266841"/>
    </source>
</evidence>
<name>K0T9Z3_THAOC</name>
<keyword evidence="1" id="KW-0175">Coiled coil</keyword>
<protein>
    <recommendedName>
        <fullName evidence="5">B30.2/SPRY domain-containing protein</fullName>
    </recommendedName>
</protein>
<dbReference type="SUPFAM" id="SSF49899">
    <property type="entry name" value="Concanavalin A-like lectins/glucanases"/>
    <property type="match status" value="1"/>
</dbReference>